<evidence type="ECO:0000313" key="3">
    <source>
        <dbReference type="EMBL" id="MBL0422433.1"/>
    </source>
</evidence>
<name>A0A936ZS24_9BURK</name>
<organism evidence="3 4">
    <name type="scientific">Ramlibacter aurantiacus</name>
    <dbReference type="NCBI Taxonomy" id="2801330"/>
    <lineage>
        <taxon>Bacteria</taxon>
        <taxon>Pseudomonadati</taxon>
        <taxon>Pseudomonadota</taxon>
        <taxon>Betaproteobacteria</taxon>
        <taxon>Burkholderiales</taxon>
        <taxon>Comamonadaceae</taxon>
        <taxon>Ramlibacter</taxon>
    </lineage>
</organism>
<dbReference type="EMBL" id="JAEQNA010000008">
    <property type="protein sequence ID" value="MBL0422433.1"/>
    <property type="molecule type" value="Genomic_DNA"/>
</dbReference>
<sequence length="325" mass="33699">MHRRNLVAAALMSGASLLLPSVAAAQAYPSKPIKFIVPYAAGGQPDVIARVLSRGLTDRIGQPVVIENKPGAAGSAAYNTLLQSQPTDGHTFIVSDGAMLSISPLINKTTNYKLGKDLLPVALVGRTALYLVAHPKTGVSNLQEFLAAVKKNPGGYTYGSSGIGSNHHLTMEALKSALNLDIRHVPYKGSGQSTPALVSGQVDFSVAALPSISGFVQSGQVKLLASNAASRSPMTPDIPPIADLVPGFDFAPVLVVLAAPGTPQFAIDRISRELTEVVKNPDVLKGLHAGGVEPIGAGPAETSRVLAREVEAMAKAARAADLKPE</sequence>
<dbReference type="PIRSF" id="PIRSF017082">
    <property type="entry name" value="YflP"/>
    <property type="match status" value="1"/>
</dbReference>
<accession>A0A936ZS24</accession>
<dbReference type="AlphaFoldDB" id="A0A936ZS24"/>
<dbReference type="CDD" id="cd07012">
    <property type="entry name" value="PBP2_Bug_TTT"/>
    <property type="match status" value="1"/>
</dbReference>
<evidence type="ECO:0000256" key="2">
    <source>
        <dbReference type="SAM" id="SignalP"/>
    </source>
</evidence>
<dbReference type="Gene3D" id="3.40.190.10">
    <property type="entry name" value="Periplasmic binding protein-like II"/>
    <property type="match status" value="1"/>
</dbReference>
<dbReference type="RefSeq" id="WP_201685514.1">
    <property type="nucleotide sequence ID" value="NZ_JAEQNA010000008.1"/>
</dbReference>
<keyword evidence="4" id="KW-1185">Reference proteome</keyword>
<reference evidence="3" key="1">
    <citation type="submission" date="2021-01" db="EMBL/GenBank/DDBJ databases">
        <title>Ramlibacter sp. strain AW1 16S ribosomal RNA gene Genome sequencing and assembly.</title>
        <authorList>
            <person name="Kang M."/>
        </authorList>
    </citation>
    <scope>NUCLEOTIDE SEQUENCE</scope>
    <source>
        <strain evidence="3">AW1</strain>
    </source>
</reference>
<dbReference type="Gene3D" id="3.40.190.150">
    <property type="entry name" value="Bordetella uptake gene, domain 1"/>
    <property type="match status" value="1"/>
</dbReference>
<feature type="chain" id="PRO_5037574544" evidence="2">
    <location>
        <begin position="28"/>
        <end position="325"/>
    </location>
</feature>
<dbReference type="Pfam" id="PF03401">
    <property type="entry name" value="TctC"/>
    <property type="match status" value="1"/>
</dbReference>
<feature type="signal peptide" evidence="2">
    <location>
        <begin position="1"/>
        <end position="27"/>
    </location>
</feature>
<dbReference type="PANTHER" id="PTHR42928:SF5">
    <property type="entry name" value="BLR1237 PROTEIN"/>
    <property type="match status" value="1"/>
</dbReference>
<evidence type="ECO:0000313" key="4">
    <source>
        <dbReference type="Proteomes" id="UP000613011"/>
    </source>
</evidence>
<dbReference type="InterPro" id="IPR005064">
    <property type="entry name" value="BUG"/>
</dbReference>
<dbReference type="PANTHER" id="PTHR42928">
    <property type="entry name" value="TRICARBOXYLATE-BINDING PROTEIN"/>
    <property type="match status" value="1"/>
</dbReference>
<dbReference type="SUPFAM" id="SSF53850">
    <property type="entry name" value="Periplasmic binding protein-like II"/>
    <property type="match status" value="1"/>
</dbReference>
<gene>
    <name evidence="3" type="ORF">JI739_18950</name>
</gene>
<comment type="caution">
    <text evidence="3">The sequence shown here is derived from an EMBL/GenBank/DDBJ whole genome shotgun (WGS) entry which is preliminary data.</text>
</comment>
<comment type="similarity">
    <text evidence="1">Belongs to the UPF0065 (bug) family.</text>
</comment>
<evidence type="ECO:0000256" key="1">
    <source>
        <dbReference type="ARBA" id="ARBA00006987"/>
    </source>
</evidence>
<protein>
    <submittedName>
        <fullName evidence="3">Tripartite tricarboxylate transporter substrate binding protein</fullName>
    </submittedName>
</protein>
<proteinExistence type="inferred from homology"/>
<dbReference type="Proteomes" id="UP000613011">
    <property type="component" value="Unassembled WGS sequence"/>
</dbReference>
<keyword evidence="2" id="KW-0732">Signal</keyword>
<dbReference type="InterPro" id="IPR042100">
    <property type="entry name" value="Bug_dom1"/>
</dbReference>